<dbReference type="InterPro" id="IPR002350">
    <property type="entry name" value="Kazal_dom"/>
</dbReference>
<feature type="transmembrane region" description="Helical" evidence="8">
    <location>
        <begin position="242"/>
        <end position="264"/>
    </location>
</feature>
<dbReference type="GO" id="GO:0016323">
    <property type="term" value="C:basolateral plasma membrane"/>
    <property type="evidence" value="ECO:0007669"/>
    <property type="project" value="TreeGrafter"/>
</dbReference>
<dbReference type="GO" id="GO:0006811">
    <property type="term" value="P:monoatomic ion transport"/>
    <property type="evidence" value="ECO:0007669"/>
    <property type="project" value="UniProtKB-KW"/>
</dbReference>
<feature type="transmembrane region" description="Helical" evidence="8">
    <location>
        <begin position="315"/>
        <end position="340"/>
    </location>
</feature>
<dbReference type="GO" id="GO:0043252">
    <property type="term" value="P:sodium-independent organic anion transport"/>
    <property type="evidence" value="ECO:0007669"/>
    <property type="project" value="TreeGrafter"/>
</dbReference>
<evidence type="ECO:0000256" key="1">
    <source>
        <dbReference type="ARBA" id="ARBA00004651"/>
    </source>
</evidence>
<comment type="subcellular location">
    <subcellularLocation>
        <location evidence="1 8">Cell membrane</location>
        <topology evidence="1 8">Multi-pass membrane protein</topology>
    </subcellularLocation>
</comment>
<sequence length="900" mass="99783">MAKRRSNSPSGQNAETRSVPGDLSKLPPAWCHKVDIAQRPGTSAQTPQLERDSSLSRPDTLEPLISKNSQPSSMTPSINSLHNITETPVETPDDTDRLRRQRGHLRGTRSNGFASGPPFARPPKREAPWSTMDERQKQQQIQLIEKEIDVMAEKSLMGIRSWRPKWLQKFGTKNWMLLWMCWFCAIQGIIVNGLVPSTISTIERRFELSSSTVGRIAQFYDFGYVLFCIPVSYFGGRHSKPLALAVGLILMAIGAFIFSTPHLLADSYTNSYSEDDAGFSRCPNPSVTSILTNTSGAEALKSCPSPENQPGTFRYVILFCLAHFLHGIGATPLFTIAVSYIDENVGPNLSSLYLGVFYAFGVFGPALGFVGQSQFLKYHTDFLQTGKKFDKLVNLNESDPKWVGAWWVGFQIVSLLALIAVVPILSLPKVLPESLKWHRNRLRKETLGGSKKRTPECCGMPSVSKTSAITGKNLMTVDETAASQAVAESMPALTARPGPLWYQLWLDVRHIPIAIYRILLNGPYMLITLGMAVDGLIITGVSTFMSKYLERQFGVAPSKANMLIGCIMVPMAGIGTMFSGFVIHKFRMSCVRTIQFCVALLICALLLSPMYFIYCDHDHLVGIERHYPVDDDVSNHYDNSTDSFVFKLQAKCNSHCKCESTEYHPVCAEFSDGTQVAYYSPCYAGCPDLYSPLTKVYNNCSCAPHNTKGGVRRVKNGYCESKCKGLFAFLFIFAPFCFFTFAVGVPLITVVLRTVDYGERAFALGIQWILVRVIGTIPAPVLFGWLFDVSCIRQHFDPCSGAHGSCMLYQNKLLADLFLAFSVAGQLIAIVCLICVLMFFAHALKDDPLPNLAINEPVDEEETDATEREAQSVYQSPKNGKLPEIEPMLPKKVENTVAVA</sequence>
<dbReference type="Gene3D" id="1.20.1250.20">
    <property type="entry name" value="MFS general substrate transporter like domains"/>
    <property type="match status" value="1"/>
</dbReference>
<protein>
    <recommendedName>
        <fullName evidence="8">Solute carrier organic anion transporter family member</fullName>
    </recommendedName>
</protein>
<dbReference type="PANTHER" id="PTHR11388:SF151">
    <property type="entry name" value="SOLUTE CARRIER ORGANIC ANION TRANSPORTER FAMILY MEMBER"/>
    <property type="match status" value="1"/>
</dbReference>
<dbReference type="AlphaFoldDB" id="A0A811LQN2"/>
<feature type="region of interest" description="Disordered" evidence="9">
    <location>
        <begin position="1"/>
        <end position="132"/>
    </location>
</feature>
<dbReference type="EMBL" id="CAJFDH010000006">
    <property type="protein sequence ID" value="CAD5229709.1"/>
    <property type="molecule type" value="Genomic_DNA"/>
</dbReference>
<dbReference type="EMBL" id="CAJFCW020000006">
    <property type="protein sequence ID" value="CAG9127210.1"/>
    <property type="molecule type" value="Genomic_DNA"/>
</dbReference>
<feature type="transmembrane region" description="Helical" evidence="8">
    <location>
        <begin position="817"/>
        <end position="841"/>
    </location>
</feature>
<evidence type="ECO:0000256" key="3">
    <source>
        <dbReference type="ARBA" id="ARBA00022475"/>
    </source>
</evidence>
<dbReference type="PROSITE" id="PS51465">
    <property type="entry name" value="KAZAL_2"/>
    <property type="match status" value="1"/>
</dbReference>
<dbReference type="GO" id="GO:0015347">
    <property type="term" value="F:sodium-independent organic anion transmembrane transporter activity"/>
    <property type="evidence" value="ECO:0007669"/>
    <property type="project" value="TreeGrafter"/>
</dbReference>
<proteinExistence type="inferred from homology"/>
<keyword evidence="8" id="KW-0406">Ion transport</keyword>
<keyword evidence="5 8" id="KW-1133">Transmembrane helix</keyword>
<feature type="transmembrane region" description="Helical" evidence="8">
    <location>
        <begin position="405"/>
        <end position="427"/>
    </location>
</feature>
<feature type="transmembrane region" description="Helical" evidence="8">
    <location>
        <begin position="518"/>
        <end position="542"/>
    </location>
</feature>
<dbReference type="OrthoDB" id="5062115at2759"/>
<feature type="transmembrane region" description="Helical" evidence="8">
    <location>
        <begin position="175"/>
        <end position="195"/>
    </location>
</feature>
<dbReference type="Proteomes" id="UP000614601">
    <property type="component" value="Unassembled WGS sequence"/>
</dbReference>
<dbReference type="NCBIfam" id="TIGR00805">
    <property type="entry name" value="oat"/>
    <property type="match status" value="1"/>
</dbReference>
<dbReference type="InterPro" id="IPR036259">
    <property type="entry name" value="MFS_trans_sf"/>
</dbReference>
<name>A0A811LQN2_9BILA</name>
<evidence type="ECO:0000256" key="7">
    <source>
        <dbReference type="ARBA" id="ARBA00023157"/>
    </source>
</evidence>
<dbReference type="PANTHER" id="PTHR11388">
    <property type="entry name" value="ORGANIC ANION TRANSPORTER"/>
    <property type="match status" value="1"/>
</dbReference>
<feature type="transmembrane region" description="Helical" evidence="8">
    <location>
        <begin position="764"/>
        <end position="787"/>
    </location>
</feature>
<feature type="compositionally biased region" description="Polar residues" evidence="9">
    <location>
        <begin position="7"/>
        <end position="16"/>
    </location>
</feature>
<evidence type="ECO:0000259" key="10">
    <source>
        <dbReference type="PROSITE" id="PS51465"/>
    </source>
</evidence>
<evidence type="ECO:0000256" key="8">
    <source>
        <dbReference type="RuleBase" id="RU362056"/>
    </source>
</evidence>
<feature type="transmembrane region" description="Helical" evidence="8">
    <location>
        <begin position="352"/>
        <end position="371"/>
    </location>
</feature>
<organism evidence="11 12">
    <name type="scientific">Bursaphelenchus okinawaensis</name>
    <dbReference type="NCBI Taxonomy" id="465554"/>
    <lineage>
        <taxon>Eukaryota</taxon>
        <taxon>Metazoa</taxon>
        <taxon>Ecdysozoa</taxon>
        <taxon>Nematoda</taxon>
        <taxon>Chromadorea</taxon>
        <taxon>Rhabditida</taxon>
        <taxon>Tylenchina</taxon>
        <taxon>Tylenchomorpha</taxon>
        <taxon>Aphelenchoidea</taxon>
        <taxon>Aphelenchoididae</taxon>
        <taxon>Bursaphelenchus</taxon>
    </lineage>
</organism>
<evidence type="ECO:0000256" key="4">
    <source>
        <dbReference type="ARBA" id="ARBA00022692"/>
    </source>
</evidence>
<feature type="transmembrane region" description="Helical" evidence="8">
    <location>
        <begin position="215"/>
        <end position="235"/>
    </location>
</feature>
<evidence type="ECO:0000313" key="11">
    <source>
        <dbReference type="EMBL" id="CAD5229709.1"/>
    </source>
</evidence>
<feature type="compositionally biased region" description="Polar residues" evidence="9">
    <location>
        <begin position="66"/>
        <end position="84"/>
    </location>
</feature>
<dbReference type="InterPro" id="IPR004156">
    <property type="entry name" value="OATP"/>
</dbReference>
<feature type="transmembrane region" description="Helical" evidence="8">
    <location>
        <begin position="726"/>
        <end position="752"/>
    </location>
</feature>
<dbReference type="SUPFAM" id="SSF103473">
    <property type="entry name" value="MFS general substrate transporter"/>
    <property type="match status" value="1"/>
</dbReference>
<evidence type="ECO:0000256" key="2">
    <source>
        <dbReference type="ARBA" id="ARBA00009657"/>
    </source>
</evidence>
<feature type="region of interest" description="Disordered" evidence="9">
    <location>
        <begin position="859"/>
        <end position="885"/>
    </location>
</feature>
<accession>A0A811LQN2</accession>
<keyword evidence="6 8" id="KW-0472">Membrane</keyword>
<evidence type="ECO:0000256" key="6">
    <source>
        <dbReference type="ARBA" id="ARBA00023136"/>
    </source>
</evidence>
<evidence type="ECO:0000256" key="5">
    <source>
        <dbReference type="ARBA" id="ARBA00022989"/>
    </source>
</evidence>
<feature type="domain" description="Kazal-like" evidence="10">
    <location>
        <begin position="646"/>
        <end position="704"/>
    </location>
</feature>
<feature type="transmembrane region" description="Helical" evidence="8">
    <location>
        <begin position="596"/>
        <end position="614"/>
    </location>
</feature>
<dbReference type="Proteomes" id="UP000783686">
    <property type="component" value="Unassembled WGS sequence"/>
</dbReference>
<gene>
    <name evidence="11" type="ORF">BOKJ2_LOCUS13768</name>
</gene>
<feature type="compositionally biased region" description="Basic and acidic residues" evidence="9">
    <location>
        <begin position="123"/>
        <end position="132"/>
    </location>
</feature>
<reference evidence="11" key="1">
    <citation type="submission" date="2020-09" db="EMBL/GenBank/DDBJ databases">
        <authorList>
            <person name="Kikuchi T."/>
        </authorList>
    </citation>
    <scope>NUCLEOTIDE SEQUENCE</scope>
    <source>
        <strain evidence="11">SH1</strain>
    </source>
</reference>
<keyword evidence="12" id="KW-1185">Reference proteome</keyword>
<feature type="transmembrane region" description="Helical" evidence="8">
    <location>
        <begin position="562"/>
        <end position="584"/>
    </location>
</feature>
<keyword evidence="3" id="KW-1003">Cell membrane</keyword>
<keyword evidence="7" id="KW-1015">Disulfide bond</keyword>
<evidence type="ECO:0000313" key="12">
    <source>
        <dbReference type="Proteomes" id="UP000614601"/>
    </source>
</evidence>
<keyword evidence="4 8" id="KW-0812">Transmembrane</keyword>
<comment type="caution">
    <text evidence="11">The sequence shown here is derived from an EMBL/GenBank/DDBJ whole genome shotgun (WGS) entry which is preliminary data.</text>
</comment>
<evidence type="ECO:0000256" key="9">
    <source>
        <dbReference type="SAM" id="MobiDB-lite"/>
    </source>
</evidence>
<dbReference type="Pfam" id="PF03137">
    <property type="entry name" value="OATP"/>
    <property type="match status" value="1"/>
</dbReference>
<comment type="similarity">
    <text evidence="2 8">Belongs to the organo anion transporter (TC 2.A.60) family.</text>
</comment>
<keyword evidence="8" id="KW-0813">Transport</keyword>